<dbReference type="Proteomes" id="UP001307705">
    <property type="component" value="Unassembled WGS sequence"/>
</dbReference>
<sequence length="359" mass="40861">MMLTQQLKNAFRKYRKNRWNRLYDIPHHFKADQALKSLASQRKTISPGQESQCLDYANSVLGSKAFSPWLKVYTAFQGEFKEGWIPDNYIGRIVSPAMNGPWRGIGQFKTLSRRLVNSPSIPDLAYFIKGSWVSLEGEPVNLKQVKEICFQDFSHVFLKMDFSQQGNGIIKLDKSKFDGLDFSSLGDFVLQKPIKQHSFLEEISPGSVATLRVTTVKLAGNSAVNRLSGLRIGSKGEEFITSKNSLRIPIFLKTGDFFESALKSDWSILSSHPETGEKFKGLTFPHFHKVVRYCEMLHDQFPHFQLIAWDVSVDDLGEVFIMEWNTDEPGIIYSEATIGPHFRDLGWENLWKKAPNGAL</sequence>
<dbReference type="Pfam" id="PF14397">
    <property type="entry name" value="ATPgrasp_ST"/>
    <property type="match status" value="1"/>
</dbReference>
<proteinExistence type="predicted"/>
<keyword evidence="3" id="KW-1185">Reference proteome</keyword>
<comment type="caution">
    <text evidence="2">The sequence shown here is derived from an EMBL/GenBank/DDBJ whole genome shotgun (WGS) entry which is preliminary data.</text>
</comment>
<evidence type="ECO:0000313" key="2">
    <source>
        <dbReference type="EMBL" id="GMQ34050.1"/>
    </source>
</evidence>
<protein>
    <recommendedName>
        <fullName evidence="1">Alpha-L-glutamate ligase-related protein ATP-grasp domain-containing protein</fullName>
    </recommendedName>
</protein>
<feature type="domain" description="Alpha-L-glutamate ligase-related protein ATP-grasp" evidence="1">
    <location>
        <begin position="188"/>
        <end position="332"/>
    </location>
</feature>
<name>A0ABQ6Q341_9BACT</name>
<evidence type="ECO:0000313" key="3">
    <source>
        <dbReference type="Proteomes" id="UP001307705"/>
    </source>
</evidence>
<dbReference type="EMBL" id="BTPE01000007">
    <property type="protein sequence ID" value="GMQ34050.1"/>
    <property type="molecule type" value="Genomic_DNA"/>
</dbReference>
<gene>
    <name evidence="2" type="ORF">Ataiwa_23220</name>
</gene>
<dbReference type="InterPro" id="IPR039523">
    <property type="entry name" value="RimK-rel_E_lig_ATP-grasp"/>
</dbReference>
<evidence type="ECO:0000259" key="1">
    <source>
        <dbReference type="Pfam" id="PF14397"/>
    </source>
</evidence>
<reference evidence="2 3" key="1">
    <citation type="submission" date="2023-08" db="EMBL/GenBank/DDBJ databases">
        <title>Draft genome sequence of Algoriphagus taiwanensis.</title>
        <authorList>
            <person name="Takatani N."/>
            <person name="Hosokawa M."/>
            <person name="Sawabe T."/>
        </authorList>
    </citation>
    <scope>NUCLEOTIDE SEQUENCE [LARGE SCALE GENOMIC DNA]</scope>
    <source>
        <strain evidence="2 3">JCM 19755</strain>
    </source>
</reference>
<accession>A0ABQ6Q341</accession>
<organism evidence="2 3">
    <name type="scientific">Algoriphagus taiwanensis</name>
    <dbReference type="NCBI Taxonomy" id="1445656"/>
    <lineage>
        <taxon>Bacteria</taxon>
        <taxon>Pseudomonadati</taxon>
        <taxon>Bacteroidota</taxon>
        <taxon>Cytophagia</taxon>
        <taxon>Cytophagales</taxon>
        <taxon>Cyclobacteriaceae</taxon>
        <taxon>Algoriphagus</taxon>
    </lineage>
</organism>